<name>A0AA35RL41_GEOBA</name>
<dbReference type="EMBL" id="CASHTH010001237">
    <property type="protein sequence ID" value="CAI8013099.1"/>
    <property type="molecule type" value="Genomic_DNA"/>
</dbReference>
<feature type="domain" description="BROMI middle region" evidence="1">
    <location>
        <begin position="6"/>
        <end position="209"/>
    </location>
</feature>
<sequence>MSLTLHCHLLSSHSPTSSLEALLSLSHNLSAFFLGKEGVAVTMAMGIDPADDRSLTVIQRMNLLNRFQRDVVSYWIRFGHRTVEDIVRATFDLLSLGNDTLGQLRPIHYLSLLDPTAQWARDWTHGEFSRSVVVEVMRERPGLLEDAVRCLMSSRLRGDKQNHLKPSTGYYNEGSLHYLHFSHSLSLFGQVVRWKNGRKLFPITLDIGKCEHTLPTAVEYHDFLENPNRFVSGLLHTDFFSEWKKDKRVSACFLSVINWWL</sequence>
<accession>A0AA35RL41</accession>
<evidence type="ECO:0000259" key="1">
    <source>
        <dbReference type="Pfam" id="PF14961"/>
    </source>
</evidence>
<evidence type="ECO:0000313" key="3">
    <source>
        <dbReference type="Proteomes" id="UP001174909"/>
    </source>
</evidence>
<keyword evidence="3" id="KW-1185">Reference proteome</keyword>
<dbReference type="Proteomes" id="UP001174909">
    <property type="component" value="Unassembled WGS sequence"/>
</dbReference>
<organism evidence="2 3">
    <name type="scientific">Geodia barretti</name>
    <name type="common">Barrett's horny sponge</name>
    <dbReference type="NCBI Taxonomy" id="519541"/>
    <lineage>
        <taxon>Eukaryota</taxon>
        <taxon>Metazoa</taxon>
        <taxon>Porifera</taxon>
        <taxon>Demospongiae</taxon>
        <taxon>Heteroscleromorpha</taxon>
        <taxon>Tetractinellida</taxon>
        <taxon>Astrophorina</taxon>
        <taxon>Geodiidae</taxon>
        <taxon>Geodia</taxon>
    </lineage>
</organism>
<proteinExistence type="predicted"/>
<dbReference type="InterPro" id="IPR032735">
    <property type="entry name" value="BROMI_M"/>
</dbReference>
<evidence type="ECO:0000313" key="2">
    <source>
        <dbReference type="EMBL" id="CAI8013099.1"/>
    </source>
</evidence>
<dbReference type="Pfam" id="PF14961">
    <property type="entry name" value="BROMI"/>
    <property type="match status" value="1"/>
</dbReference>
<comment type="caution">
    <text evidence="2">The sequence shown here is derived from an EMBL/GenBank/DDBJ whole genome shotgun (WGS) entry which is preliminary data.</text>
</comment>
<gene>
    <name evidence="2" type="ORF">GBAR_LOCUS8351</name>
</gene>
<reference evidence="2" key="1">
    <citation type="submission" date="2023-03" db="EMBL/GenBank/DDBJ databases">
        <authorList>
            <person name="Steffen K."/>
            <person name="Cardenas P."/>
        </authorList>
    </citation>
    <scope>NUCLEOTIDE SEQUENCE</scope>
</reference>
<protein>
    <submittedName>
        <fullName evidence="2">Protein broad-minded</fullName>
    </submittedName>
</protein>
<dbReference type="AlphaFoldDB" id="A0AA35RL41"/>